<dbReference type="EMBL" id="JBHFFA010000002">
    <property type="protein sequence ID" value="KAL2642009.1"/>
    <property type="molecule type" value="Genomic_DNA"/>
</dbReference>
<organism evidence="1 2">
    <name type="scientific">Riccia fluitans</name>
    <dbReference type="NCBI Taxonomy" id="41844"/>
    <lineage>
        <taxon>Eukaryota</taxon>
        <taxon>Viridiplantae</taxon>
        <taxon>Streptophyta</taxon>
        <taxon>Embryophyta</taxon>
        <taxon>Marchantiophyta</taxon>
        <taxon>Marchantiopsida</taxon>
        <taxon>Marchantiidae</taxon>
        <taxon>Marchantiales</taxon>
        <taxon>Ricciaceae</taxon>
        <taxon>Riccia</taxon>
    </lineage>
</organism>
<accession>A0ABD1Z3N1</accession>
<comment type="caution">
    <text evidence="1">The sequence shown here is derived from an EMBL/GenBank/DDBJ whole genome shotgun (WGS) entry which is preliminary data.</text>
</comment>
<name>A0ABD1Z3N1_9MARC</name>
<keyword evidence="2" id="KW-1185">Reference proteome</keyword>
<dbReference type="Proteomes" id="UP001605036">
    <property type="component" value="Unassembled WGS sequence"/>
</dbReference>
<reference evidence="1 2" key="1">
    <citation type="submission" date="2024-09" db="EMBL/GenBank/DDBJ databases">
        <title>Chromosome-scale assembly of Riccia fluitans.</title>
        <authorList>
            <person name="Paukszto L."/>
            <person name="Sawicki J."/>
            <person name="Karawczyk K."/>
            <person name="Piernik-Szablinska J."/>
            <person name="Szczecinska M."/>
            <person name="Mazdziarz M."/>
        </authorList>
    </citation>
    <scope>NUCLEOTIDE SEQUENCE [LARGE SCALE GENOMIC DNA]</scope>
    <source>
        <strain evidence="1">Rf_01</strain>
        <tissue evidence="1">Aerial parts of the thallus</tissue>
    </source>
</reference>
<proteinExistence type="predicted"/>
<evidence type="ECO:0000313" key="2">
    <source>
        <dbReference type="Proteomes" id="UP001605036"/>
    </source>
</evidence>
<protein>
    <submittedName>
        <fullName evidence="1">Uncharacterized protein</fullName>
    </submittedName>
</protein>
<sequence>MEEQVAVLPSGKHDLESIIGSRVPRRHRHLVQILSKGYQRLRTQIWSIRGFVWDFSSEGHLRTHHQPQQMVTGFATDHDPYHCLPS</sequence>
<evidence type="ECO:0000313" key="1">
    <source>
        <dbReference type="EMBL" id="KAL2642009.1"/>
    </source>
</evidence>
<dbReference type="AlphaFoldDB" id="A0ABD1Z3N1"/>
<gene>
    <name evidence="1" type="ORF">R1flu_009596</name>
</gene>